<evidence type="ECO:0000256" key="3">
    <source>
        <dbReference type="ARBA" id="ARBA00012239"/>
    </source>
</evidence>
<dbReference type="InterPro" id="IPR015422">
    <property type="entry name" value="PyrdxlP-dep_Trfase_small"/>
</dbReference>
<sequence length="410" mass="46730">MLTREQVEKIREDFGYLKMDKKYVYFDNGATTQKPIQVIDSLGEYYNYENGNPHRGAHHFAMASTDVYEGARDKVREFINAKSSNEIVFVRNATEGLNLIAYSWALENLKAGDEILISIMEHHSNLVTWQYVAKKTGAKLVYLYLDEEMQITDEEFESKLNENTKLLSITAASNVVGTMPSVKEFIKKAKAKSNATCVVDAAQYAPHHKVDVQELGCDFLVFSGHKMVSAMGIGVLYGRKELLNSMTPYMYGGEMIEYVYEDKSSYMPSPQRFEAGTVNVDGAKSLKTAIEYIENIGIENIYEYESELTTYCYEKMKALPFIEVYTTPVKDRSPLISFNFIGAHPHDVASILDNYGIAIRSGHHCAQPLHRKLGNNFSCRASFAFYNTFEEIDYFIEHLEDVRRMLQIES</sequence>
<dbReference type="NCBIfam" id="TIGR01979">
    <property type="entry name" value="sufS"/>
    <property type="match status" value="1"/>
</dbReference>
<dbReference type="Gene3D" id="3.90.1150.10">
    <property type="entry name" value="Aspartate Aminotransferase, domain 1"/>
    <property type="match status" value="1"/>
</dbReference>
<keyword evidence="11" id="KW-1185">Reference proteome</keyword>
<dbReference type="InterPro" id="IPR000192">
    <property type="entry name" value="Aminotrans_V_dom"/>
</dbReference>
<evidence type="ECO:0000256" key="5">
    <source>
        <dbReference type="ARBA" id="ARBA00022898"/>
    </source>
</evidence>
<evidence type="ECO:0000256" key="4">
    <source>
        <dbReference type="ARBA" id="ARBA00022679"/>
    </source>
</evidence>
<dbReference type="STRING" id="573058.SAMN00017477_0506"/>
<keyword evidence="4 8" id="KW-0808">Transferase</keyword>
<dbReference type="GO" id="GO:0030170">
    <property type="term" value="F:pyridoxal phosphate binding"/>
    <property type="evidence" value="ECO:0007669"/>
    <property type="project" value="UniProtKB-UniRule"/>
</dbReference>
<evidence type="ECO:0000256" key="8">
    <source>
        <dbReference type="RuleBase" id="RU004506"/>
    </source>
</evidence>
<keyword evidence="10" id="KW-0456">Lyase</keyword>
<accession>A0A1W1UP32</accession>
<dbReference type="CDD" id="cd06453">
    <property type="entry name" value="SufS_like"/>
    <property type="match status" value="1"/>
</dbReference>
<dbReference type="GO" id="GO:0006534">
    <property type="term" value="P:cysteine metabolic process"/>
    <property type="evidence" value="ECO:0007669"/>
    <property type="project" value="UniProtKB-UniRule"/>
</dbReference>
<dbReference type="EMBL" id="FWWR01000009">
    <property type="protein sequence ID" value="SMB82885.1"/>
    <property type="molecule type" value="Genomic_DNA"/>
</dbReference>
<dbReference type="EC" id="2.8.1.7" evidence="3 8"/>
<reference evidence="11" key="1">
    <citation type="submission" date="2017-04" db="EMBL/GenBank/DDBJ databases">
        <authorList>
            <person name="Varghese N."/>
            <person name="Submissions S."/>
        </authorList>
    </citation>
    <scope>NUCLEOTIDE SEQUENCE [LARGE SCALE GENOMIC DNA]</scope>
    <source>
        <strain evidence="11">DSM 20463</strain>
    </source>
</reference>
<dbReference type="Pfam" id="PF00266">
    <property type="entry name" value="Aminotran_5"/>
    <property type="match status" value="1"/>
</dbReference>
<comment type="similarity">
    <text evidence="2 8">Belongs to the class-V pyridoxal-phosphate-dependent aminotransferase family. Csd subfamily.</text>
</comment>
<name>A0A1W1UP32_PEPAS</name>
<dbReference type="InterPro" id="IPR015424">
    <property type="entry name" value="PyrdxlP-dep_Trfase"/>
</dbReference>
<dbReference type="InterPro" id="IPR015421">
    <property type="entry name" value="PyrdxlP-dep_Trfase_major"/>
</dbReference>
<evidence type="ECO:0000256" key="2">
    <source>
        <dbReference type="ARBA" id="ARBA00010447"/>
    </source>
</evidence>
<organism evidence="10 11">
    <name type="scientific">Peptoniphilus asaccharolyticus DSM 20463</name>
    <dbReference type="NCBI Taxonomy" id="573058"/>
    <lineage>
        <taxon>Bacteria</taxon>
        <taxon>Bacillati</taxon>
        <taxon>Bacillota</taxon>
        <taxon>Tissierellia</taxon>
        <taxon>Tissierellales</taxon>
        <taxon>Peptoniphilaceae</taxon>
        <taxon>Peptoniphilus</taxon>
    </lineage>
</organism>
<dbReference type="RefSeq" id="WP_084230181.1">
    <property type="nucleotide sequence ID" value="NZ_FWWR01000009.1"/>
</dbReference>
<comment type="cofactor">
    <cofactor evidence="1 7">
        <name>pyridoxal 5'-phosphate</name>
        <dbReference type="ChEBI" id="CHEBI:597326"/>
    </cofactor>
</comment>
<dbReference type="PROSITE" id="PS00595">
    <property type="entry name" value="AA_TRANSFER_CLASS_5"/>
    <property type="match status" value="1"/>
</dbReference>
<dbReference type="AlphaFoldDB" id="A0A1W1UP32"/>
<evidence type="ECO:0000256" key="1">
    <source>
        <dbReference type="ARBA" id="ARBA00001933"/>
    </source>
</evidence>
<dbReference type="GO" id="GO:0031071">
    <property type="term" value="F:cysteine desulfurase activity"/>
    <property type="evidence" value="ECO:0007669"/>
    <property type="project" value="UniProtKB-UniRule"/>
</dbReference>
<dbReference type="GO" id="GO:0016829">
    <property type="term" value="F:lyase activity"/>
    <property type="evidence" value="ECO:0007669"/>
    <property type="project" value="UniProtKB-KW"/>
</dbReference>
<feature type="domain" description="Aminotransferase class V" evidence="9">
    <location>
        <begin position="24"/>
        <end position="395"/>
    </location>
</feature>
<evidence type="ECO:0000256" key="7">
    <source>
        <dbReference type="RuleBase" id="RU004504"/>
    </source>
</evidence>
<dbReference type="PANTHER" id="PTHR43586">
    <property type="entry name" value="CYSTEINE DESULFURASE"/>
    <property type="match status" value="1"/>
</dbReference>
<dbReference type="OrthoDB" id="9804366at2"/>
<dbReference type="PANTHER" id="PTHR43586:SF8">
    <property type="entry name" value="CYSTEINE DESULFURASE 1, CHLOROPLASTIC"/>
    <property type="match status" value="1"/>
</dbReference>
<proteinExistence type="inferred from homology"/>
<comment type="function">
    <text evidence="8">Catalyzes the removal of elemental sulfur and selenium atoms from L-cysteine, L-cystine, L-selenocysteine, and L-selenocystine to produce L-alanine.</text>
</comment>
<dbReference type="SUPFAM" id="SSF53383">
    <property type="entry name" value="PLP-dependent transferases"/>
    <property type="match status" value="1"/>
</dbReference>
<dbReference type="InterPro" id="IPR020578">
    <property type="entry name" value="Aminotrans_V_PyrdxlP_BS"/>
</dbReference>
<keyword evidence="5 8" id="KW-0663">Pyridoxal phosphate</keyword>
<evidence type="ECO:0000256" key="6">
    <source>
        <dbReference type="ARBA" id="ARBA00050776"/>
    </source>
</evidence>
<protein>
    <recommendedName>
        <fullName evidence="3 8">Cysteine desulfurase</fullName>
        <ecNumber evidence="3 8">2.8.1.7</ecNumber>
    </recommendedName>
</protein>
<evidence type="ECO:0000313" key="11">
    <source>
        <dbReference type="Proteomes" id="UP000192368"/>
    </source>
</evidence>
<gene>
    <name evidence="10" type="ORF">SAMN00017477_0506</name>
</gene>
<dbReference type="Gene3D" id="3.40.640.10">
    <property type="entry name" value="Type I PLP-dependent aspartate aminotransferase-like (Major domain)"/>
    <property type="match status" value="1"/>
</dbReference>
<evidence type="ECO:0000313" key="10">
    <source>
        <dbReference type="EMBL" id="SMB82885.1"/>
    </source>
</evidence>
<comment type="catalytic activity">
    <reaction evidence="6 8">
        <text>(sulfur carrier)-H + L-cysteine = (sulfur carrier)-SH + L-alanine</text>
        <dbReference type="Rhea" id="RHEA:43892"/>
        <dbReference type="Rhea" id="RHEA-COMP:14737"/>
        <dbReference type="Rhea" id="RHEA-COMP:14739"/>
        <dbReference type="ChEBI" id="CHEBI:29917"/>
        <dbReference type="ChEBI" id="CHEBI:35235"/>
        <dbReference type="ChEBI" id="CHEBI:57972"/>
        <dbReference type="ChEBI" id="CHEBI:64428"/>
        <dbReference type="EC" id="2.8.1.7"/>
    </reaction>
</comment>
<evidence type="ECO:0000259" key="9">
    <source>
        <dbReference type="Pfam" id="PF00266"/>
    </source>
</evidence>
<dbReference type="InterPro" id="IPR010970">
    <property type="entry name" value="Cys_dSase_SufS"/>
</dbReference>
<dbReference type="Proteomes" id="UP000192368">
    <property type="component" value="Unassembled WGS sequence"/>
</dbReference>